<dbReference type="Gene3D" id="3.40.50.12780">
    <property type="entry name" value="N-terminal domain of ligase-like"/>
    <property type="match status" value="1"/>
</dbReference>
<dbReference type="Proteomes" id="UP000696294">
    <property type="component" value="Unassembled WGS sequence"/>
</dbReference>
<dbReference type="EMBL" id="JAATEP010000038">
    <property type="protein sequence ID" value="NJP95434.1"/>
    <property type="molecule type" value="Genomic_DNA"/>
</dbReference>
<dbReference type="SUPFAM" id="SSF47336">
    <property type="entry name" value="ACP-like"/>
    <property type="match status" value="1"/>
</dbReference>
<name>A0ABX1BI58_9ACTN</name>
<sequence length="565" mass="58937">MSNTLLDAIAAQATAHPEALAVTDTHLGHTLSYADLIRDAAGVAGALQPLNVAGSTVLLALPPGTQWCAALLGIWQAGAVAAFVDISHPPGRLAAITDACSTRTAITPDGKPPRWAADTTAVAPGATTGVTLDQPPATSGCVFHTSGSTGTPKPVLVRQDALAARTEALRTLYGFTPSDRIAQLTAPCFDAVLWELLPTLTAGAHLLIPGPRHRSIGSELVAWLHDQRITAFTCTPTTLTTMPFAELDALRLIVLGGETLHTAPLKQWLSRYRVANAYGPTEATVEAVMALPITPDLDPVPIGRPLPGVITHVLTSDGQAAAAGEVGELYLGGMGLAEGYLGMSRETASRFVHLDLDGAGPRRFYRTGDLVRELDDGQLTFVGRADQQLNLGGVRLEPGEIEAIALRMPGVQAAAVCAVPAPDGPALSLYAVASVPVTVAQLRRHLAAHLPPSAVPSRLRLVADLPRTTSGKLDRGALTKLGHPPPVHPDVDLPEDVALLWQRLTGTSPTGADFFADGGDSIAVPALVHGVNESHATRITITDFTADPTPACLALAITTTRKELP</sequence>
<evidence type="ECO:0000313" key="4">
    <source>
        <dbReference type="Proteomes" id="UP000696294"/>
    </source>
</evidence>
<dbReference type="PANTHER" id="PTHR45527">
    <property type="entry name" value="NONRIBOSOMAL PEPTIDE SYNTHETASE"/>
    <property type="match status" value="1"/>
</dbReference>
<dbReference type="InterPro" id="IPR042099">
    <property type="entry name" value="ANL_N_sf"/>
</dbReference>
<keyword evidence="4" id="KW-1185">Reference proteome</keyword>
<evidence type="ECO:0000259" key="1">
    <source>
        <dbReference type="Pfam" id="PF00501"/>
    </source>
</evidence>
<dbReference type="PANTHER" id="PTHR45527:SF1">
    <property type="entry name" value="FATTY ACID SYNTHASE"/>
    <property type="match status" value="1"/>
</dbReference>
<dbReference type="InterPro" id="IPR036736">
    <property type="entry name" value="ACP-like_sf"/>
</dbReference>
<dbReference type="InterPro" id="IPR000873">
    <property type="entry name" value="AMP-dep_synth/lig_dom"/>
</dbReference>
<dbReference type="Pfam" id="PF00501">
    <property type="entry name" value="AMP-binding"/>
    <property type="match status" value="1"/>
</dbReference>
<dbReference type="Gene3D" id="1.10.1200.10">
    <property type="entry name" value="ACP-like"/>
    <property type="match status" value="1"/>
</dbReference>
<feature type="domain" description="AMP-binding enzyme C-terminal" evidence="2">
    <location>
        <begin position="400"/>
        <end position="472"/>
    </location>
</feature>
<accession>A0ABX1BI58</accession>
<dbReference type="Pfam" id="PF13193">
    <property type="entry name" value="AMP-binding_C"/>
    <property type="match status" value="1"/>
</dbReference>
<dbReference type="RefSeq" id="WP_168017170.1">
    <property type="nucleotide sequence ID" value="NZ_JAATEP010000038.1"/>
</dbReference>
<reference evidence="3 4" key="1">
    <citation type="submission" date="2020-03" db="EMBL/GenBank/DDBJ databases">
        <title>WGS of actinomycetes isolated from Thailand.</title>
        <authorList>
            <person name="Thawai C."/>
        </authorList>
    </citation>
    <scope>NUCLEOTIDE SEQUENCE [LARGE SCALE GENOMIC DNA]</scope>
    <source>
        <strain evidence="3 4">FMUSA5-5</strain>
    </source>
</reference>
<comment type="caution">
    <text evidence="3">The sequence shown here is derived from an EMBL/GenBank/DDBJ whole genome shotgun (WGS) entry which is preliminary data.</text>
</comment>
<feature type="domain" description="AMP-dependent synthetase/ligase" evidence="1">
    <location>
        <begin position="11"/>
        <end position="341"/>
    </location>
</feature>
<dbReference type="InterPro" id="IPR045851">
    <property type="entry name" value="AMP-bd_C_sf"/>
</dbReference>
<evidence type="ECO:0000259" key="2">
    <source>
        <dbReference type="Pfam" id="PF13193"/>
    </source>
</evidence>
<dbReference type="Gene3D" id="3.30.300.30">
    <property type="match status" value="1"/>
</dbReference>
<evidence type="ECO:0000313" key="3">
    <source>
        <dbReference type="EMBL" id="NJP95434.1"/>
    </source>
</evidence>
<dbReference type="InterPro" id="IPR025110">
    <property type="entry name" value="AMP-bd_C"/>
</dbReference>
<dbReference type="SUPFAM" id="SSF56801">
    <property type="entry name" value="Acetyl-CoA synthetase-like"/>
    <property type="match status" value="1"/>
</dbReference>
<proteinExistence type="predicted"/>
<protein>
    <submittedName>
        <fullName evidence="3">Amino acid adenylation domain-containing protein</fullName>
    </submittedName>
</protein>
<organism evidence="3 4">
    <name type="scientific">Nonomuraea composti</name>
    <dbReference type="NCBI Taxonomy" id="2720023"/>
    <lineage>
        <taxon>Bacteria</taxon>
        <taxon>Bacillati</taxon>
        <taxon>Actinomycetota</taxon>
        <taxon>Actinomycetes</taxon>
        <taxon>Streptosporangiales</taxon>
        <taxon>Streptosporangiaceae</taxon>
        <taxon>Nonomuraea</taxon>
    </lineage>
</organism>
<gene>
    <name evidence="3" type="ORF">HCN51_39380</name>
</gene>